<accession>A0ABR2ZM15</accession>
<name>A0ABR2ZM15_9AGAR</name>
<evidence type="ECO:0000313" key="2">
    <source>
        <dbReference type="Proteomes" id="UP001437256"/>
    </source>
</evidence>
<proteinExistence type="predicted"/>
<gene>
    <name evidence="1" type="ORF">AAF712_011056</name>
</gene>
<organism evidence="1 2">
    <name type="scientific">Marasmius tenuissimus</name>
    <dbReference type="NCBI Taxonomy" id="585030"/>
    <lineage>
        <taxon>Eukaryota</taxon>
        <taxon>Fungi</taxon>
        <taxon>Dikarya</taxon>
        <taxon>Basidiomycota</taxon>
        <taxon>Agaricomycotina</taxon>
        <taxon>Agaricomycetes</taxon>
        <taxon>Agaricomycetidae</taxon>
        <taxon>Agaricales</taxon>
        <taxon>Marasmiineae</taxon>
        <taxon>Marasmiaceae</taxon>
        <taxon>Marasmius</taxon>
    </lineage>
</organism>
<dbReference type="EMBL" id="JBBXMP010000115">
    <property type="protein sequence ID" value="KAL0062056.1"/>
    <property type="molecule type" value="Genomic_DNA"/>
</dbReference>
<reference evidence="1 2" key="1">
    <citation type="submission" date="2024-05" db="EMBL/GenBank/DDBJ databases">
        <title>A draft genome resource for the thread blight pathogen Marasmius tenuissimus strain MS-2.</title>
        <authorList>
            <person name="Yulfo-Soto G.E."/>
            <person name="Baruah I.K."/>
            <person name="Amoako-Attah I."/>
            <person name="Bukari Y."/>
            <person name="Meinhardt L.W."/>
            <person name="Bailey B.A."/>
            <person name="Cohen S.P."/>
        </authorList>
    </citation>
    <scope>NUCLEOTIDE SEQUENCE [LARGE SCALE GENOMIC DNA]</scope>
    <source>
        <strain evidence="1 2">MS-2</strain>
    </source>
</reference>
<evidence type="ECO:0000313" key="1">
    <source>
        <dbReference type="EMBL" id="KAL0062056.1"/>
    </source>
</evidence>
<sequence length="153" mass="17323">MLKILHKENQDWSDILQGSDYLFLVEDRVIDENTMVLMFLEDSAQLYRDKESSTCFGIAVSGDLAPDVRHLENSVIPLFVVRGPNTAQHDSFSLLTLAHMAACQRRGLKVWDSLQDRVVIKQLFLLFALADTVAMTDMSKLVGHHGHNGCWHL</sequence>
<protein>
    <submittedName>
        <fullName evidence="1">Uncharacterized protein</fullName>
    </submittedName>
</protein>
<dbReference type="Proteomes" id="UP001437256">
    <property type="component" value="Unassembled WGS sequence"/>
</dbReference>
<comment type="caution">
    <text evidence="1">The sequence shown here is derived from an EMBL/GenBank/DDBJ whole genome shotgun (WGS) entry which is preliminary data.</text>
</comment>
<keyword evidence="2" id="KW-1185">Reference proteome</keyword>